<evidence type="ECO:0000313" key="18">
    <source>
        <dbReference type="EMBL" id="TID43330.1"/>
    </source>
</evidence>
<dbReference type="RefSeq" id="WP_108292881.1">
    <property type="nucleotide sequence ID" value="NZ_CAAAIR010000024.1"/>
</dbReference>
<dbReference type="EC" id="3.2.2.31" evidence="4 14"/>
<evidence type="ECO:0000256" key="8">
    <source>
        <dbReference type="ARBA" id="ARBA00022763"/>
    </source>
</evidence>
<dbReference type="InterPro" id="IPR015797">
    <property type="entry name" value="NUDIX_hydrolase-like_dom_sf"/>
</dbReference>
<evidence type="ECO:0000256" key="5">
    <source>
        <dbReference type="ARBA" id="ARBA00022023"/>
    </source>
</evidence>
<dbReference type="GO" id="GO:0000701">
    <property type="term" value="F:purine-specific mismatch base pair DNA N-glycosylase activity"/>
    <property type="evidence" value="ECO:0007669"/>
    <property type="project" value="UniProtKB-EC"/>
</dbReference>
<comment type="caution">
    <text evidence="17">The sequence shown here is derived from an EMBL/GenBank/DDBJ whole genome shotgun (WGS) entry which is preliminary data.</text>
</comment>
<evidence type="ECO:0000313" key="19">
    <source>
        <dbReference type="Proteomes" id="UP000251035"/>
    </source>
</evidence>
<keyword evidence="6" id="KW-0004">4Fe-4S</keyword>
<dbReference type="InterPro" id="IPR011257">
    <property type="entry name" value="DNA_glycosylase"/>
</dbReference>
<evidence type="ECO:0000313" key="16">
    <source>
        <dbReference type="EMBL" id="PUT48505.1"/>
    </source>
</evidence>
<dbReference type="Pfam" id="PF00633">
    <property type="entry name" value="HHH"/>
    <property type="match status" value="1"/>
</dbReference>
<evidence type="ECO:0000256" key="11">
    <source>
        <dbReference type="ARBA" id="ARBA00023014"/>
    </source>
</evidence>
<dbReference type="CDD" id="cd03431">
    <property type="entry name" value="NUDIX_DNA_Glycosylase_C-MutY"/>
    <property type="match status" value="1"/>
</dbReference>
<evidence type="ECO:0000256" key="2">
    <source>
        <dbReference type="ARBA" id="ARBA00002933"/>
    </source>
</evidence>
<feature type="domain" description="HhH-GPD" evidence="15">
    <location>
        <begin position="42"/>
        <end position="193"/>
    </location>
</feature>
<dbReference type="GO" id="GO:0035485">
    <property type="term" value="F:adenine/guanine mispair binding"/>
    <property type="evidence" value="ECO:0007669"/>
    <property type="project" value="TreeGrafter"/>
</dbReference>
<evidence type="ECO:0000313" key="17">
    <source>
        <dbReference type="EMBL" id="RJT44147.1"/>
    </source>
</evidence>
<dbReference type="GO" id="GO:0046872">
    <property type="term" value="F:metal ion binding"/>
    <property type="evidence" value="ECO:0007669"/>
    <property type="project" value="UniProtKB-UniRule"/>
</dbReference>
<dbReference type="GO" id="GO:0051539">
    <property type="term" value="F:4 iron, 4 sulfur cluster binding"/>
    <property type="evidence" value="ECO:0007669"/>
    <property type="project" value="UniProtKB-UniRule"/>
</dbReference>
<proteinExistence type="inferred from homology"/>
<keyword evidence="13 14" id="KW-0326">Glycosidase</keyword>
<keyword evidence="8 14" id="KW-0227">DNA damage</keyword>
<dbReference type="PROSITE" id="PS01155">
    <property type="entry name" value="ENDONUCLEASE_III_2"/>
    <property type="match status" value="1"/>
</dbReference>
<evidence type="ECO:0000256" key="4">
    <source>
        <dbReference type="ARBA" id="ARBA00012045"/>
    </source>
</evidence>
<dbReference type="CDD" id="cd00056">
    <property type="entry name" value="ENDO3c"/>
    <property type="match status" value="1"/>
</dbReference>
<dbReference type="GO" id="GO:0006284">
    <property type="term" value="P:base-excision repair"/>
    <property type="evidence" value="ECO:0007669"/>
    <property type="project" value="UniProtKB-UniRule"/>
</dbReference>
<dbReference type="OrthoDB" id="9802365at2"/>
<keyword evidence="10 14" id="KW-0408">Iron</keyword>
<evidence type="ECO:0000259" key="15">
    <source>
        <dbReference type="SMART" id="SM00478"/>
    </source>
</evidence>
<dbReference type="InterPro" id="IPR003265">
    <property type="entry name" value="HhH-GPD_domain"/>
</dbReference>
<protein>
    <recommendedName>
        <fullName evidence="5 14">Adenine DNA glycosylase</fullName>
        <ecNumber evidence="4 14">3.2.2.31</ecNumber>
    </recommendedName>
</protein>
<keyword evidence="7" id="KW-0479">Metal-binding</keyword>
<keyword evidence="12" id="KW-0234">DNA repair</keyword>
<evidence type="ECO:0000256" key="10">
    <source>
        <dbReference type="ARBA" id="ARBA00023004"/>
    </source>
</evidence>
<dbReference type="PANTHER" id="PTHR42944">
    <property type="entry name" value="ADENINE DNA GLYCOSYLASE"/>
    <property type="match status" value="1"/>
</dbReference>
<reference evidence="16 19" key="1">
    <citation type="submission" date="2018-04" db="EMBL/GenBank/DDBJ databases">
        <title>Whole genome sequence comparison of clinical and drinking water Legionella pneumophila isolates associated with the Flint Water Crisis.</title>
        <authorList>
            <person name="Garner E."/>
            <person name="Brown C."/>
            <person name="Schwake O."/>
            <person name="Coil D."/>
            <person name="Jospin G."/>
            <person name="Eisen J."/>
            <person name="Edwards M."/>
            <person name="Pruden A."/>
        </authorList>
    </citation>
    <scope>NUCLEOTIDE SEQUENCE [LARGE SCALE GENOMIC DNA]</scope>
    <source>
        <strain evidence="16 19">Genessee03</strain>
    </source>
</reference>
<dbReference type="GO" id="GO:0032357">
    <property type="term" value="F:oxidized purine DNA binding"/>
    <property type="evidence" value="ECO:0007669"/>
    <property type="project" value="TreeGrafter"/>
</dbReference>
<dbReference type="Gene3D" id="1.10.1670.10">
    <property type="entry name" value="Helix-hairpin-Helix base-excision DNA repair enzymes (C-terminal)"/>
    <property type="match status" value="1"/>
</dbReference>
<keyword evidence="11" id="KW-0411">Iron-sulfur</keyword>
<dbReference type="SMART" id="SM00478">
    <property type="entry name" value="ENDO3c"/>
    <property type="match status" value="1"/>
</dbReference>
<dbReference type="Pfam" id="PF14815">
    <property type="entry name" value="NUDIX_4"/>
    <property type="match status" value="1"/>
</dbReference>
<dbReference type="Proteomes" id="UP000270757">
    <property type="component" value="Unassembled WGS sequence"/>
</dbReference>
<dbReference type="Proteomes" id="UP000306421">
    <property type="component" value="Unassembled WGS sequence"/>
</dbReference>
<dbReference type="InterPro" id="IPR023170">
    <property type="entry name" value="HhH_base_excis_C"/>
</dbReference>
<comment type="cofactor">
    <cofactor evidence="14">
        <name>[4Fe-4S] cluster</name>
        <dbReference type="ChEBI" id="CHEBI:49883"/>
    </cofactor>
    <text evidence="14">Binds 1 [4Fe-4S] cluster.</text>
</comment>
<accession>A0A3A5L1C7</accession>
<dbReference type="AlphaFoldDB" id="A0A3A5L1C7"/>
<comment type="catalytic activity">
    <reaction evidence="1 14">
        <text>Hydrolyzes free adenine bases from 7,8-dihydro-8-oxoguanine:adenine mismatched double-stranded DNA, leaving an apurinic site.</text>
        <dbReference type="EC" id="3.2.2.31"/>
    </reaction>
</comment>
<name>A0A3A5L1C7_9GAMM</name>
<dbReference type="InterPro" id="IPR044298">
    <property type="entry name" value="MIG/MutY"/>
</dbReference>
<evidence type="ECO:0000256" key="9">
    <source>
        <dbReference type="ARBA" id="ARBA00022801"/>
    </source>
</evidence>
<evidence type="ECO:0000256" key="1">
    <source>
        <dbReference type="ARBA" id="ARBA00000843"/>
    </source>
</evidence>
<dbReference type="InterPro" id="IPR000445">
    <property type="entry name" value="HhH_motif"/>
</dbReference>
<evidence type="ECO:0000256" key="6">
    <source>
        <dbReference type="ARBA" id="ARBA00022485"/>
    </source>
</evidence>
<evidence type="ECO:0000256" key="3">
    <source>
        <dbReference type="ARBA" id="ARBA00008343"/>
    </source>
</evidence>
<dbReference type="PROSITE" id="PS00764">
    <property type="entry name" value="ENDONUCLEASE_III_1"/>
    <property type="match status" value="1"/>
</dbReference>
<reference evidence="18 21" key="2">
    <citation type="submission" date="2018-04" db="EMBL/GenBank/DDBJ databases">
        <title>Whole genome sequence comparison of clinical and drinking water Legionella pneumophila isolates.</title>
        <authorList>
            <person name="Garner E."/>
        </authorList>
    </citation>
    <scope>NUCLEOTIDE SEQUENCE [LARGE SCALE GENOMIC DNA]</scope>
    <source>
        <strain evidence="18 21">WH02</strain>
    </source>
</reference>
<dbReference type="NCBIfam" id="TIGR01084">
    <property type="entry name" value="mutY"/>
    <property type="match status" value="1"/>
</dbReference>
<evidence type="ECO:0000313" key="21">
    <source>
        <dbReference type="Proteomes" id="UP000306421"/>
    </source>
</evidence>
<dbReference type="FunFam" id="1.10.340.30:FF:000002">
    <property type="entry name" value="Adenine DNA glycosylase"/>
    <property type="match status" value="1"/>
</dbReference>
<dbReference type="Pfam" id="PF00730">
    <property type="entry name" value="HhH-GPD"/>
    <property type="match status" value="1"/>
</dbReference>
<dbReference type="InterPro" id="IPR005760">
    <property type="entry name" value="A/G_AdeGlyc_MutY"/>
</dbReference>
<dbReference type="GO" id="GO:0034039">
    <property type="term" value="F:8-oxo-7,8-dihydroguanine DNA N-glycosylase activity"/>
    <property type="evidence" value="ECO:0007669"/>
    <property type="project" value="TreeGrafter"/>
</dbReference>
<evidence type="ECO:0000256" key="13">
    <source>
        <dbReference type="ARBA" id="ARBA00023295"/>
    </source>
</evidence>
<evidence type="ECO:0000256" key="12">
    <source>
        <dbReference type="ARBA" id="ARBA00023204"/>
    </source>
</evidence>
<evidence type="ECO:0000313" key="20">
    <source>
        <dbReference type="Proteomes" id="UP000270757"/>
    </source>
</evidence>
<dbReference type="EMBL" id="QZWB01000017">
    <property type="protein sequence ID" value="RJT44147.1"/>
    <property type="molecule type" value="Genomic_DNA"/>
</dbReference>
<dbReference type="Proteomes" id="UP000251035">
    <property type="component" value="Unassembled WGS sequence"/>
</dbReference>
<organism evidence="17 20">
    <name type="scientific">Legionella taurinensis</name>
    <dbReference type="NCBI Taxonomy" id="70611"/>
    <lineage>
        <taxon>Bacteria</taxon>
        <taxon>Pseudomonadati</taxon>
        <taxon>Pseudomonadota</taxon>
        <taxon>Gammaproteobacteria</taxon>
        <taxon>Legionellales</taxon>
        <taxon>Legionellaceae</taxon>
        <taxon>Legionella</taxon>
    </lineage>
</organism>
<dbReference type="GO" id="GO:0006298">
    <property type="term" value="P:mismatch repair"/>
    <property type="evidence" value="ECO:0007669"/>
    <property type="project" value="TreeGrafter"/>
</dbReference>
<keyword evidence="9" id="KW-0378">Hydrolase</keyword>
<dbReference type="PANTHER" id="PTHR42944:SF1">
    <property type="entry name" value="ADENINE DNA GLYCOSYLASE"/>
    <property type="match status" value="1"/>
</dbReference>
<dbReference type="SUPFAM" id="SSF55811">
    <property type="entry name" value="Nudix"/>
    <property type="match status" value="1"/>
</dbReference>
<evidence type="ECO:0000256" key="14">
    <source>
        <dbReference type="RuleBase" id="RU365096"/>
    </source>
</evidence>
<sequence>MQNPLIKQFSLPLLAWYDEYGRKDLPWQHPRSAYRVWVSEIMLQQTQVQTVLPYFDRFMHHFPTVHALAGASEEQVMAHWSGLGYYSRARHLHRTARLIASEYGGEFPQDVTALAELPGIGPSTAAAIASQAFNRPTAILDGNVKRVLSRYFMVDGWPEKADVKNKLWQLAQDCMPLQRCADYTQAIMDLGATCCTSKNPGCARCPVQASCLAFKHGKVSDYPFKKQKKPLPVRHRQFLLLCRDNQEIYLEKNPPKGLWGSLWCLPSLDTESPVEPFIEAHYGFSSLKMEALTFIKHTFSHFHLHMTVNLVHTGLSVNHRLKQPQGQWVHPVAATQLALAKPMRDIIERYLEYLATQAVLT</sequence>
<keyword evidence="19" id="KW-1185">Reference proteome</keyword>
<dbReference type="InterPro" id="IPR004036">
    <property type="entry name" value="Endonuclease-III-like_CS2"/>
</dbReference>
<dbReference type="GeneID" id="48947753"/>
<comment type="similarity">
    <text evidence="3 14">Belongs to the Nth/MutY family.</text>
</comment>
<gene>
    <name evidence="17" type="primary">mutY</name>
    <name evidence="17" type="ORF">D6J04_12905</name>
    <name evidence="16" type="ORF">DB745_05970</name>
    <name evidence="18" type="ORF">DIZ81_07570</name>
</gene>
<dbReference type="SUPFAM" id="SSF48150">
    <property type="entry name" value="DNA-glycosylase"/>
    <property type="match status" value="1"/>
</dbReference>
<dbReference type="Gene3D" id="3.90.79.10">
    <property type="entry name" value="Nucleoside Triphosphate Pyrophosphohydrolase"/>
    <property type="match status" value="1"/>
</dbReference>
<comment type="function">
    <text evidence="2">Adenine glycosylase active on G-A mispairs. MutY also corrects error-prone DNA synthesis past GO lesions which are due to the oxidatively damaged form of guanine: 7,8-dihydro-8-oxoguanine (8-oxo-dGTP).</text>
</comment>
<dbReference type="Gene3D" id="1.10.340.30">
    <property type="entry name" value="Hypothetical protein, domain 2"/>
    <property type="match status" value="1"/>
</dbReference>
<dbReference type="InterPro" id="IPR004035">
    <property type="entry name" value="Endouclease-III_FeS-bd_BS"/>
</dbReference>
<evidence type="ECO:0000256" key="7">
    <source>
        <dbReference type="ARBA" id="ARBA00022723"/>
    </source>
</evidence>
<dbReference type="EMBL" id="QFGG01000005">
    <property type="protein sequence ID" value="TID43330.1"/>
    <property type="molecule type" value="Genomic_DNA"/>
</dbReference>
<dbReference type="EMBL" id="QCXM01000004">
    <property type="protein sequence ID" value="PUT48505.1"/>
    <property type="molecule type" value="Genomic_DNA"/>
</dbReference>
<reference evidence="17 20" key="3">
    <citation type="submission" date="2018-09" db="EMBL/GenBank/DDBJ databases">
        <title>Draft genome sequences of Legionella taurinensis isolated from water samples.</title>
        <authorList>
            <person name="Chakeri A."/>
            <person name="Allerberger F."/>
            <person name="Kundi M."/>
            <person name="Ruppitsch W."/>
            <person name="Schmid D."/>
        </authorList>
    </citation>
    <scope>NUCLEOTIDE SEQUENCE [LARGE SCALE GENOMIC DNA]</scope>
    <source>
        <strain evidence="17 20">4570-18-6</strain>
    </source>
</reference>
<dbReference type="InterPro" id="IPR029119">
    <property type="entry name" value="MutY_C"/>
</dbReference>